<feature type="chain" id="PRO_5031008125" evidence="1">
    <location>
        <begin position="23"/>
        <end position="122"/>
    </location>
</feature>
<reference evidence="2 3" key="1">
    <citation type="submission" date="2020-11" db="EMBL/GenBank/DDBJ databases">
        <authorList>
            <person name="Wallbank WR R."/>
            <person name="Pardo Diaz C."/>
            <person name="Kozak K."/>
            <person name="Martin S."/>
            <person name="Jiggins C."/>
            <person name="Moest M."/>
            <person name="Warren A I."/>
            <person name="Generalovic N T."/>
            <person name="Byers J.R.P. K."/>
            <person name="Montejo-Kovacevich G."/>
            <person name="Yen C E."/>
        </authorList>
    </citation>
    <scope>NUCLEOTIDE SEQUENCE [LARGE SCALE GENOMIC DNA]</scope>
</reference>
<gene>
    <name evidence="2" type="ORF">HERILL_LOCUS9075</name>
</gene>
<feature type="signal peptide" evidence="1">
    <location>
        <begin position="1"/>
        <end position="22"/>
    </location>
</feature>
<keyword evidence="1" id="KW-0732">Signal</keyword>
<organism evidence="2 3">
    <name type="scientific">Hermetia illucens</name>
    <name type="common">Black soldier fly</name>
    <dbReference type="NCBI Taxonomy" id="343691"/>
    <lineage>
        <taxon>Eukaryota</taxon>
        <taxon>Metazoa</taxon>
        <taxon>Ecdysozoa</taxon>
        <taxon>Arthropoda</taxon>
        <taxon>Hexapoda</taxon>
        <taxon>Insecta</taxon>
        <taxon>Pterygota</taxon>
        <taxon>Neoptera</taxon>
        <taxon>Endopterygota</taxon>
        <taxon>Diptera</taxon>
        <taxon>Brachycera</taxon>
        <taxon>Stratiomyomorpha</taxon>
        <taxon>Stratiomyidae</taxon>
        <taxon>Hermetiinae</taxon>
        <taxon>Hermetia</taxon>
    </lineage>
</organism>
<protein>
    <submittedName>
        <fullName evidence="2">Uncharacterized protein</fullName>
    </submittedName>
</protein>
<dbReference type="InParanoid" id="A0A7R8UUM5"/>
<sequence length="122" mass="13776">MAQGQRNLLLLVLLSVIVLVISEKTANQPLEPEKRSTKISSISLVNKDGSFEFNVDDEDSDIYIEMEGKVSTTKGRSTLELAGRYEFKDIALQFTANEDDGFDINRLEESEAKLRHHSQPYV</sequence>
<dbReference type="EMBL" id="LR899011">
    <property type="protein sequence ID" value="CAD7086288.1"/>
    <property type="molecule type" value="Genomic_DNA"/>
</dbReference>
<accession>A0A7R8UUM5</accession>
<evidence type="ECO:0000313" key="2">
    <source>
        <dbReference type="EMBL" id="CAD7086288.1"/>
    </source>
</evidence>
<keyword evidence="3" id="KW-1185">Reference proteome</keyword>
<dbReference type="Proteomes" id="UP000594454">
    <property type="component" value="Chromosome 3"/>
</dbReference>
<evidence type="ECO:0000313" key="3">
    <source>
        <dbReference type="Proteomes" id="UP000594454"/>
    </source>
</evidence>
<name>A0A7R8UUM5_HERIL</name>
<proteinExistence type="predicted"/>
<dbReference type="AlphaFoldDB" id="A0A7R8UUM5"/>
<evidence type="ECO:0000256" key="1">
    <source>
        <dbReference type="SAM" id="SignalP"/>
    </source>
</evidence>